<feature type="region of interest" description="Disordered" evidence="3">
    <location>
        <begin position="1"/>
        <end position="26"/>
    </location>
</feature>
<dbReference type="Pfam" id="PF00023">
    <property type="entry name" value="Ank"/>
    <property type="match status" value="2"/>
</dbReference>
<proteinExistence type="predicted"/>
<keyword evidence="1" id="KW-0677">Repeat</keyword>
<dbReference type="InterPro" id="IPR000073">
    <property type="entry name" value="AB_hydrolase_1"/>
</dbReference>
<keyword evidence="2" id="KW-0040">ANK repeat</keyword>
<feature type="compositionally biased region" description="Acidic residues" evidence="3">
    <location>
        <begin position="1397"/>
        <end position="1407"/>
    </location>
</feature>
<evidence type="ECO:0000256" key="1">
    <source>
        <dbReference type="ARBA" id="ARBA00022737"/>
    </source>
</evidence>
<dbReference type="Gene3D" id="3.40.50.1820">
    <property type="entry name" value="alpha/beta hydrolase"/>
    <property type="match status" value="1"/>
</dbReference>
<dbReference type="InterPro" id="IPR056884">
    <property type="entry name" value="NPHP3-like_N"/>
</dbReference>
<dbReference type="Pfam" id="PF12697">
    <property type="entry name" value="Abhydrolase_6"/>
    <property type="match status" value="1"/>
</dbReference>
<feature type="region of interest" description="Disordered" evidence="3">
    <location>
        <begin position="991"/>
        <end position="1012"/>
    </location>
</feature>
<evidence type="ECO:0000313" key="7">
    <source>
        <dbReference type="Proteomes" id="UP000774617"/>
    </source>
</evidence>
<feature type="repeat" description="ANK" evidence="2">
    <location>
        <begin position="1108"/>
        <end position="1140"/>
    </location>
</feature>
<feature type="compositionally biased region" description="Low complexity" evidence="3">
    <location>
        <begin position="10"/>
        <end position="23"/>
    </location>
</feature>
<feature type="repeat" description="ANK" evidence="2">
    <location>
        <begin position="1040"/>
        <end position="1064"/>
    </location>
</feature>
<dbReference type="PROSITE" id="PS50088">
    <property type="entry name" value="ANK_REPEAT"/>
    <property type="match status" value="4"/>
</dbReference>
<feature type="domain" description="AB hydrolase-1" evidence="4">
    <location>
        <begin position="127"/>
        <end position="246"/>
    </location>
</feature>
<feature type="domain" description="Nephrocystin 3-like N-terminal" evidence="5">
    <location>
        <begin position="419"/>
        <end position="591"/>
    </location>
</feature>
<evidence type="ECO:0008006" key="8">
    <source>
        <dbReference type="Google" id="ProtNLM"/>
    </source>
</evidence>
<dbReference type="SUPFAM" id="SSF48403">
    <property type="entry name" value="Ankyrin repeat"/>
    <property type="match status" value="1"/>
</dbReference>
<dbReference type="Proteomes" id="UP000774617">
    <property type="component" value="Unassembled WGS sequence"/>
</dbReference>
<dbReference type="SMART" id="SM00248">
    <property type="entry name" value="ANK"/>
    <property type="match status" value="6"/>
</dbReference>
<feature type="compositionally biased region" description="Basic and acidic residues" evidence="3">
    <location>
        <begin position="1376"/>
        <end position="1393"/>
    </location>
</feature>
<evidence type="ECO:0000259" key="4">
    <source>
        <dbReference type="Pfam" id="PF12697"/>
    </source>
</evidence>
<feature type="compositionally biased region" description="Basic and acidic residues" evidence="3">
    <location>
        <begin position="994"/>
        <end position="1006"/>
    </location>
</feature>
<dbReference type="InterPro" id="IPR002110">
    <property type="entry name" value="Ankyrin_rpt"/>
</dbReference>
<sequence>MALTTHPTTAASQPGSAGAQQGGAKRRVFRADDVPLEWTKQALSDRLHAHYPGHKLRIDSFYKHPSGVSHTCLVTFYPSVPQSLPPDSETDRRDWVDLGDYQIALGHCRGLTTVFEPSHGEPPKVDIVFVHGLSGHPIGTWMAGNGRFWPRDFLGSDLECARVLAYGYEAKLDSDTSTSQLSDFGQQLLGQLLDFRATVEDRERPLFFVGHSYGGTIISWVLNNLSSKKESRPSDDDVLRAIRCATFFGTPHSGMSVEPLEVLASKRAHENMARTLNDLKPNSELLRVLHDHLRRLSATTKLRVISCVEQKLTRAPSIDGQPGKLYEPVSRSMALTYAQTEDDAILIQADHRQMVKFDSKTNSDYRQVLRQLKRALGDCRQASTVRTLTEEQRRSLLASLATTELDGHQVEIKDAPESTCEWFLQCVDYKKWSDTSKNTTEDDPILWLKGKAGSGKSTTMKSALVHHHQELKDRLVIAFFFNSRGPLAQRSAKGMYHSLLMQVLNAAQSVPSEVPCLERWKQNPNMAWQTPALKELLEAVTPRLGRPVLCFVDALDECERSEAQEVEPFFRRLAQSCAGKWTVFRACFSSRPNTDLSTQQQRSLLLEEQDGHRRDILTYIAHNLPNGRCESAQHIRHCVQQKASGVFLWAVLAVEALRYEITCGRAHMLQHTVDEMPADLPGLYRHILTHDGSSNLLHCLRLVLFSQKPYSPMGLYYVLSKLNAAPDVAGTISDPSAKGRPIEDQARHFLTNQSRGLVEVAGPHSSVVQFVHTSLPDFLYSNEAISQVWRESPETFHGKSHDILKGCFLSLLQNVAIPATFASEHAGYLEHPGWQDDEDCFKRGLGGPVENYGAQSRRHYVEIMENELFLPQQVTRAAMQCYDGTNQASHPSGRRAEATSPPPRQLSLDDPLYIAARYAVENILYHSNEAEKVGVNQAKFLQDFPLQKYIGLKNTLTADHSHQPDAYAEDTSLLHVLAGENSAELLTKLLDSPSRTKDLDREDPHSGRTPVAAAAARGNVDVLRLLTSSGKVNLDSRGADGRTPLALAALSGSVETLRLLLSSGKVNVESKDADGCTPLALAALGGSVEKVRLLLSCKGVHVNVQDNVGRTPLSLAAQAGAVGAVHLLFQAGADPKLRDTGHRPPLSFAAEEGFRDVSKYLIEVCGVEKYSKDIHGASPLDYADWRRESLTADEHGLIPEYDAVIAMLRKDNPQPRLMDSYRAKAQQQKTAQHASVCKYEPYHPHPKANQLHNNYWLQHHVPSHDYASSHHQQTHKQHYRSEKVSLHTLSSPHEAAPYQRTDFHPQPHSQLADEWQYEAPTRSVSSPHSDLGSHEYDYGGHSYAYGGHGSDGHNHEDEDDADSHWAYRYHGYEGDGYGYHDDAYSEYGDKVDGTDGPTDDGHEDDDE</sequence>
<dbReference type="InterPro" id="IPR029058">
    <property type="entry name" value="AB_hydrolase_fold"/>
</dbReference>
<evidence type="ECO:0000313" key="6">
    <source>
        <dbReference type="EMBL" id="KAH7048276.1"/>
    </source>
</evidence>
<dbReference type="InterPro" id="IPR036770">
    <property type="entry name" value="Ankyrin_rpt-contain_sf"/>
</dbReference>
<reference evidence="6 7" key="1">
    <citation type="journal article" date="2021" name="Nat. Commun.">
        <title>Genetic determinants of endophytism in the Arabidopsis root mycobiome.</title>
        <authorList>
            <person name="Mesny F."/>
            <person name="Miyauchi S."/>
            <person name="Thiergart T."/>
            <person name="Pickel B."/>
            <person name="Atanasova L."/>
            <person name="Karlsson M."/>
            <person name="Huettel B."/>
            <person name="Barry K.W."/>
            <person name="Haridas S."/>
            <person name="Chen C."/>
            <person name="Bauer D."/>
            <person name="Andreopoulos W."/>
            <person name="Pangilinan J."/>
            <person name="LaButti K."/>
            <person name="Riley R."/>
            <person name="Lipzen A."/>
            <person name="Clum A."/>
            <person name="Drula E."/>
            <person name="Henrissat B."/>
            <person name="Kohler A."/>
            <person name="Grigoriev I.V."/>
            <person name="Martin F.M."/>
            <person name="Hacquard S."/>
        </authorList>
    </citation>
    <scope>NUCLEOTIDE SEQUENCE [LARGE SCALE GENOMIC DNA]</scope>
    <source>
        <strain evidence="6 7">MPI-SDFR-AT-0080</strain>
    </source>
</reference>
<dbReference type="PROSITE" id="PS50297">
    <property type="entry name" value="ANK_REP_REGION"/>
    <property type="match status" value="3"/>
</dbReference>
<protein>
    <recommendedName>
        <fullName evidence="8">NACHT domain-containing protein</fullName>
    </recommendedName>
</protein>
<gene>
    <name evidence="6" type="ORF">B0J12DRAFT_625867</name>
</gene>
<name>A0ABQ8G8G8_9PEZI</name>
<accession>A0ABQ8G8G8</accession>
<feature type="region of interest" description="Disordered" evidence="3">
    <location>
        <begin position="884"/>
        <end position="906"/>
    </location>
</feature>
<evidence type="ECO:0000259" key="5">
    <source>
        <dbReference type="Pfam" id="PF24883"/>
    </source>
</evidence>
<dbReference type="SUPFAM" id="SSF53474">
    <property type="entry name" value="alpha/beta-Hydrolases"/>
    <property type="match status" value="1"/>
</dbReference>
<evidence type="ECO:0000256" key="3">
    <source>
        <dbReference type="SAM" id="MobiDB-lite"/>
    </source>
</evidence>
<dbReference type="InterPro" id="IPR027417">
    <property type="entry name" value="P-loop_NTPase"/>
</dbReference>
<organism evidence="6 7">
    <name type="scientific">Macrophomina phaseolina</name>
    <dbReference type="NCBI Taxonomy" id="35725"/>
    <lineage>
        <taxon>Eukaryota</taxon>
        <taxon>Fungi</taxon>
        <taxon>Dikarya</taxon>
        <taxon>Ascomycota</taxon>
        <taxon>Pezizomycotina</taxon>
        <taxon>Dothideomycetes</taxon>
        <taxon>Dothideomycetes incertae sedis</taxon>
        <taxon>Botryosphaeriales</taxon>
        <taxon>Botryosphaeriaceae</taxon>
        <taxon>Macrophomina</taxon>
    </lineage>
</organism>
<dbReference type="PANTHER" id="PTHR10039:SF5">
    <property type="entry name" value="NACHT DOMAIN-CONTAINING PROTEIN"/>
    <property type="match status" value="1"/>
</dbReference>
<dbReference type="Pfam" id="PF12796">
    <property type="entry name" value="Ank_2"/>
    <property type="match status" value="1"/>
</dbReference>
<dbReference type="Gene3D" id="3.40.50.300">
    <property type="entry name" value="P-loop containing nucleotide triphosphate hydrolases"/>
    <property type="match status" value="1"/>
</dbReference>
<dbReference type="Pfam" id="PF24883">
    <property type="entry name" value="NPHP3_N"/>
    <property type="match status" value="1"/>
</dbReference>
<comment type="caution">
    <text evidence="6">The sequence shown here is derived from an EMBL/GenBank/DDBJ whole genome shotgun (WGS) entry which is preliminary data.</text>
</comment>
<keyword evidence="7" id="KW-1185">Reference proteome</keyword>
<dbReference type="Gene3D" id="1.25.40.20">
    <property type="entry name" value="Ankyrin repeat-containing domain"/>
    <property type="match status" value="1"/>
</dbReference>
<feature type="region of interest" description="Disordered" evidence="3">
    <location>
        <begin position="1376"/>
        <end position="1407"/>
    </location>
</feature>
<feature type="region of interest" description="Disordered" evidence="3">
    <location>
        <begin position="1288"/>
        <end position="1309"/>
    </location>
</feature>
<evidence type="ECO:0000256" key="2">
    <source>
        <dbReference type="PROSITE-ProRule" id="PRU00023"/>
    </source>
</evidence>
<dbReference type="EMBL" id="JAGTJR010000015">
    <property type="protein sequence ID" value="KAH7048276.1"/>
    <property type="molecule type" value="Genomic_DNA"/>
</dbReference>
<feature type="repeat" description="ANK" evidence="2">
    <location>
        <begin position="1074"/>
        <end position="1107"/>
    </location>
</feature>
<dbReference type="PANTHER" id="PTHR10039">
    <property type="entry name" value="AMELOGENIN"/>
    <property type="match status" value="1"/>
</dbReference>
<feature type="repeat" description="ANK" evidence="2">
    <location>
        <begin position="1006"/>
        <end position="1030"/>
    </location>
</feature>